<evidence type="ECO:0000313" key="2">
    <source>
        <dbReference type="EMBL" id="PWA04730.1"/>
    </source>
</evidence>
<dbReference type="OrthoDB" id="1351456at2"/>
<keyword evidence="3" id="KW-1185">Reference proteome</keyword>
<dbReference type="RefSeq" id="WP_116725146.1">
    <property type="nucleotide sequence ID" value="NZ_QCZI01000011.1"/>
</dbReference>
<gene>
    <name evidence="2" type="ORF">DB895_09585</name>
</gene>
<dbReference type="EMBL" id="QCZI01000011">
    <property type="protein sequence ID" value="PWA04730.1"/>
    <property type="molecule type" value="Genomic_DNA"/>
</dbReference>
<feature type="transmembrane region" description="Helical" evidence="1">
    <location>
        <begin position="21"/>
        <end position="38"/>
    </location>
</feature>
<proteinExistence type="predicted"/>
<evidence type="ECO:0000256" key="1">
    <source>
        <dbReference type="SAM" id="Phobius"/>
    </source>
</evidence>
<keyword evidence="1" id="KW-0812">Transmembrane</keyword>
<evidence type="ECO:0000313" key="3">
    <source>
        <dbReference type="Proteomes" id="UP000245449"/>
    </source>
</evidence>
<keyword evidence="1" id="KW-0472">Membrane</keyword>
<dbReference type="AlphaFoldDB" id="A0A2U1JHS7"/>
<organism evidence="2 3">
    <name type="scientific">Flavobacterium psychrotolerans</name>
    <dbReference type="NCBI Taxonomy" id="2169410"/>
    <lineage>
        <taxon>Bacteria</taxon>
        <taxon>Pseudomonadati</taxon>
        <taxon>Bacteroidota</taxon>
        <taxon>Flavobacteriia</taxon>
        <taxon>Flavobacteriales</taxon>
        <taxon>Flavobacteriaceae</taxon>
        <taxon>Flavobacterium</taxon>
    </lineage>
</organism>
<dbReference type="Proteomes" id="UP000245449">
    <property type="component" value="Unassembled WGS sequence"/>
</dbReference>
<accession>A0A2U1JHS7</accession>
<reference evidence="2 3" key="1">
    <citation type="submission" date="2018-04" db="EMBL/GenBank/DDBJ databases">
        <title>Flavobacterium sp. nov., isolated from glacier ice.</title>
        <authorList>
            <person name="Liu Q."/>
            <person name="Xin Y.-H."/>
        </authorList>
    </citation>
    <scope>NUCLEOTIDE SEQUENCE [LARGE SCALE GENOMIC DNA]</scope>
    <source>
        <strain evidence="2 3">RB1R5</strain>
    </source>
</reference>
<name>A0A2U1JHS7_9FLAO</name>
<feature type="transmembrane region" description="Helical" evidence="1">
    <location>
        <begin position="44"/>
        <end position="65"/>
    </location>
</feature>
<comment type="caution">
    <text evidence="2">The sequence shown here is derived from an EMBL/GenBank/DDBJ whole genome shotgun (WGS) entry which is preliminary data.</text>
</comment>
<sequence length="200" mass="23258">MDNSFQIFKPDNKTFHWDINNILLLLLLIAGFFKILNLEYISKIAGIIIFCIILLGIIMILANLFRKKPLNGVLNGTITFNSDNICINDEIIKIQSIKKIFLRLDDYDGKNFGITGKASLFPKLSNGTNNLLDLDLTDGVKRKLFFKMNYEMQYEVLKPFIISLFRNNIMTFEKAIEILKIEDDHNIEKFKTELNRKELE</sequence>
<keyword evidence="1" id="KW-1133">Transmembrane helix</keyword>
<protein>
    <submittedName>
        <fullName evidence="2">Uncharacterized protein</fullName>
    </submittedName>
</protein>